<dbReference type="InterPro" id="IPR023575">
    <property type="entry name" value="Ribosomal_uS19_SF"/>
</dbReference>
<evidence type="ECO:0000313" key="8">
    <source>
        <dbReference type="EMBL" id="QBX98614.1"/>
    </source>
</evidence>
<accession>A0A4D6C4L4</accession>
<evidence type="ECO:0000256" key="4">
    <source>
        <dbReference type="ARBA" id="ARBA00022980"/>
    </source>
</evidence>
<comment type="similarity">
    <text evidence="1 7">Belongs to the universal ribosomal protein uS19 family.</text>
</comment>
<sequence length="82" mass="9536">MARSIWKGPYVDPSVLRKVFKPNKSLKVYSRRSVIMPEFVGKELEVHNGHKFISISITEHMVGHKFGEFATTRRKPTHKTKK</sequence>
<keyword evidence="3" id="KW-0694">RNA-binding</keyword>
<dbReference type="GO" id="GO:0005737">
    <property type="term" value="C:cytoplasm"/>
    <property type="evidence" value="ECO:0007669"/>
    <property type="project" value="UniProtKB-ARBA"/>
</dbReference>
<dbReference type="HAMAP" id="MF_00531">
    <property type="entry name" value="Ribosomal_uS19"/>
    <property type="match status" value="1"/>
</dbReference>
<keyword evidence="5 7" id="KW-0687">Ribonucleoprotein</keyword>
<evidence type="ECO:0000256" key="5">
    <source>
        <dbReference type="ARBA" id="ARBA00023274"/>
    </source>
</evidence>
<dbReference type="InterPro" id="IPR020934">
    <property type="entry name" value="Ribosomal_uS19_CS"/>
</dbReference>
<dbReference type="InterPro" id="IPR002222">
    <property type="entry name" value="Ribosomal_uS19"/>
</dbReference>
<evidence type="ECO:0000256" key="6">
    <source>
        <dbReference type="ARBA" id="ARBA00035253"/>
    </source>
</evidence>
<evidence type="ECO:0000256" key="7">
    <source>
        <dbReference type="RuleBase" id="RU003485"/>
    </source>
</evidence>
<dbReference type="Gene3D" id="3.30.860.10">
    <property type="entry name" value="30s Ribosomal Protein S19, Chain A"/>
    <property type="match status" value="1"/>
</dbReference>
<evidence type="ECO:0000256" key="1">
    <source>
        <dbReference type="ARBA" id="ARBA00007345"/>
    </source>
</evidence>
<geneLocation type="mitochondrion" evidence="8"/>
<dbReference type="PANTHER" id="PTHR11880:SF8">
    <property type="entry name" value="SMALL RIBOSOMAL SUBUNIT PROTEIN US19M"/>
    <property type="match status" value="1"/>
</dbReference>
<dbReference type="PRINTS" id="PR00975">
    <property type="entry name" value="RIBOSOMALS19"/>
</dbReference>
<reference evidence="8" key="1">
    <citation type="journal article" date="2019" name="Genome Biol. Evol.">
        <title>Tracing the Evolution of the Plastome and Mitogenome in the Chloropicophyceae Uncovered Convergent tRNA Gene Losses and a Variant Plastid Genetic Code.</title>
        <authorList>
            <person name="Turmel M."/>
            <person name="Dos Santos A.L."/>
            <person name="Otis C."/>
            <person name="Sergerie R."/>
            <person name="Lemieux C."/>
        </authorList>
    </citation>
    <scope>NUCLEOTIDE SEQUENCE</scope>
</reference>
<dbReference type="GO" id="GO:0019843">
    <property type="term" value="F:rRNA binding"/>
    <property type="evidence" value="ECO:0007669"/>
    <property type="project" value="UniProtKB-KW"/>
</dbReference>
<dbReference type="EMBL" id="MK086002">
    <property type="protein sequence ID" value="QBX98614.1"/>
    <property type="molecule type" value="Genomic_DNA"/>
</dbReference>
<organism evidence="8">
    <name type="scientific">Chloroparvula sp. RCC999</name>
    <dbReference type="NCBI Taxonomy" id="2565276"/>
    <lineage>
        <taxon>Eukaryota</taxon>
        <taxon>Viridiplantae</taxon>
        <taxon>Chlorophyta</taxon>
        <taxon>Chloropicophyceae</taxon>
        <taxon>Chloropicales</taxon>
        <taxon>Chloropicaceae</taxon>
        <taxon>Chloroparvula</taxon>
    </lineage>
</organism>
<dbReference type="GO" id="GO:0006412">
    <property type="term" value="P:translation"/>
    <property type="evidence" value="ECO:0007669"/>
    <property type="project" value="InterPro"/>
</dbReference>
<dbReference type="GO" id="GO:0003735">
    <property type="term" value="F:structural constituent of ribosome"/>
    <property type="evidence" value="ECO:0007669"/>
    <property type="project" value="InterPro"/>
</dbReference>
<proteinExistence type="inferred from homology"/>
<dbReference type="NCBIfam" id="TIGR01050">
    <property type="entry name" value="rpsS_bact"/>
    <property type="match status" value="1"/>
</dbReference>
<dbReference type="InterPro" id="IPR005732">
    <property type="entry name" value="Ribosomal_uS19_bac-type"/>
</dbReference>
<dbReference type="GO" id="GO:0015935">
    <property type="term" value="C:small ribosomal subunit"/>
    <property type="evidence" value="ECO:0007669"/>
    <property type="project" value="InterPro"/>
</dbReference>
<keyword evidence="2" id="KW-0699">rRNA-binding</keyword>
<protein>
    <recommendedName>
        <fullName evidence="6">Small ribosomal subunit protein uS19c</fullName>
    </recommendedName>
</protein>
<dbReference type="Pfam" id="PF00203">
    <property type="entry name" value="Ribosomal_S19"/>
    <property type="match status" value="1"/>
</dbReference>
<evidence type="ECO:0000256" key="2">
    <source>
        <dbReference type="ARBA" id="ARBA00022730"/>
    </source>
</evidence>
<dbReference type="PANTHER" id="PTHR11880">
    <property type="entry name" value="RIBOSOMAL PROTEIN S19P FAMILY MEMBER"/>
    <property type="match status" value="1"/>
</dbReference>
<dbReference type="AlphaFoldDB" id="A0A4D6C4L4"/>
<name>A0A4D6C4L4_9CHLO</name>
<dbReference type="SUPFAM" id="SSF54570">
    <property type="entry name" value="Ribosomal protein S19"/>
    <property type="match status" value="1"/>
</dbReference>
<evidence type="ECO:0000256" key="3">
    <source>
        <dbReference type="ARBA" id="ARBA00022884"/>
    </source>
</evidence>
<dbReference type="PIRSF" id="PIRSF002144">
    <property type="entry name" value="Ribosomal_S19"/>
    <property type="match status" value="1"/>
</dbReference>
<dbReference type="FunFam" id="3.30.860.10:FF:000001">
    <property type="entry name" value="30S ribosomal protein S19"/>
    <property type="match status" value="1"/>
</dbReference>
<dbReference type="GO" id="GO:0000028">
    <property type="term" value="P:ribosomal small subunit assembly"/>
    <property type="evidence" value="ECO:0007669"/>
    <property type="project" value="TreeGrafter"/>
</dbReference>
<gene>
    <name evidence="8" type="primary">rps19</name>
</gene>
<keyword evidence="4 7" id="KW-0689">Ribosomal protein</keyword>
<dbReference type="PROSITE" id="PS00323">
    <property type="entry name" value="RIBOSOMAL_S19"/>
    <property type="match status" value="1"/>
</dbReference>
<keyword evidence="8" id="KW-0496">Mitochondrion</keyword>